<comment type="caution">
    <text evidence="1">The sequence shown here is derived from an EMBL/GenBank/DDBJ whole genome shotgun (WGS) entry which is preliminary data.</text>
</comment>
<gene>
    <name evidence="1" type="ORF">AB2B41_16785</name>
</gene>
<keyword evidence="2" id="KW-1185">Reference proteome</keyword>
<dbReference type="Pfam" id="PF10649">
    <property type="entry name" value="DUF2478"/>
    <property type="match status" value="1"/>
</dbReference>
<evidence type="ECO:0000313" key="2">
    <source>
        <dbReference type="Proteomes" id="UP001556098"/>
    </source>
</evidence>
<name>A0ABV3RT93_9RHOB</name>
<dbReference type="EMBL" id="JBFNXX010000014">
    <property type="protein sequence ID" value="MEW9921268.1"/>
    <property type="molecule type" value="Genomic_DNA"/>
</dbReference>
<evidence type="ECO:0000313" key="1">
    <source>
        <dbReference type="EMBL" id="MEW9921268.1"/>
    </source>
</evidence>
<proteinExistence type="predicted"/>
<sequence>MNIAYTMAPGRGDTDLLLYRFAQSLLARGLRPCGTVQINTERADAGPCDMDVMVLPKGPVFRISQALGSASRGCRLDPGALEEAVGAVSASLHRDIDCLIVNKFGKHKAEGRGFRPVIALALELDIPVLVGINALNRAAFLEFTGGIASEVSPDCKALCDWFLNAKGAGQTAAKTLLPASGGADLLASDVASWAVM</sequence>
<accession>A0ABV3RT93</accession>
<organism evidence="1 2">
    <name type="scientific">Sulfitobacter sediminis</name>
    <dbReference type="NCBI Taxonomy" id="3234186"/>
    <lineage>
        <taxon>Bacteria</taxon>
        <taxon>Pseudomonadati</taxon>
        <taxon>Pseudomonadota</taxon>
        <taxon>Alphaproteobacteria</taxon>
        <taxon>Rhodobacterales</taxon>
        <taxon>Roseobacteraceae</taxon>
        <taxon>Sulfitobacter</taxon>
    </lineage>
</organism>
<reference evidence="1 2" key="1">
    <citation type="submission" date="2024-07" db="EMBL/GenBank/DDBJ databases">
        <title>Marimonas sp.nov., isolated from tidal-flat sediment.</title>
        <authorList>
            <person name="Jayan J.N."/>
            <person name="Lee S.S."/>
        </authorList>
    </citation>
    <scope>NUCLEOTIDE SEQUENCE [LARGE SCALE GENOMIC DNA]</scope>
    <source>
        <strain evidence="1 2">MJW-29</strain>
    </source>
</reference>
<dbReference type="Proteomes" id="UP001556098">
    <property type="component" value="Unassembled WGS sequence"/>
</dbReference>
<dbReference type="RefSeq" id="WP_367878970.1">
    <property type="nucleotide sequence ID" value="NZ_JBFNXX010000014.1"/>
</dbReference>
<dbReference type="InterPro" id="IPR018912">
    <property type="entry name" value="DUF2478"/>
</dbReference>
<protein>
    <submittedName>
        <fullName evidence="1">DUF2478 domain-containing protein</fullName>
    </submittedName>
</protein>